<comment type="function">
    <text evidence="6">Together with LptD, is involved in the assembly of lipopolysaccharide (LPS) at the surface of the outer membrane. Required for the proper assembly of LptD. Binds LPS and may serve as the LPS recognition site at the outer membrane.</text>
</comment>
<dbReference type="PROSITE" id="PS51257">
    <property type="entry name" value="PROKAR_LIPOPROTEIN"/>
    <property type="match status" value="1"/>
</dbReference>
<name>A0A193QHS3_SODGM</name>
<dbReference type="HAMAP" id="MF_01186">
    <property type="entry name" value="LPS_assembly_LptE"/>
    <property type="match status" value="1"/>
</dbReference>
<dbReference type="AlphaFoldDB" id="A0A193QHS3"/>
<evidence type="ECO:0000256" key="2">
    <source>
        <dbReference type="ARBA" id="ARBA00023136"/>
    </source>
</evidence>
<dbReference type="PANTHER" id="PTHR38098:SF1">
    <property type="entry name" value="LPS-ASSEMBLY LIPOPROTEIN LPTE"/>
    <property type="match status" value="1"/>
</dbReference>
<dbReference type="PANTHER" id="PTHR38098">
    <property type="entry name" value="LPS-ASSEMBLY LIPOPROTEIN LPTE"/>
    <property type="match status" value="1"/>
</dbReference>
<dbReference type="KEGG" id="sgl:SG0802"/>
<evidence type="ECO:0000313" key="7">
    <source>
        <dbReference type="EMBL" id="CRL44673.1"/>
    </source>
</evidence>
<keyword evidence="4 6" id="KW-0998">Cell outer membrane</keyword>
<comment type="similarity">
    <text evidence="6">Belongs to the LptE lipoprotein family.</text>
</comment>
<dbReference type="Pfam" id="PF04390">
    <property type="entry name" value="LptE"/>
    <property type="match status" value="1"/>
</dbReference>
<keyword evidence="1 6" id="KW-0732">Signal</keyword>
<keyword evidence="5 6" id="KW-0449">Lipoprotein</keyword>
<dbReference type="GO" id="GO:0001530">
    <property type="term" value="F:lipopolysaccharide binding"/>
    <property type="evidence" value="ECO:0007669"/>
    <property type="project" value="TreeGrafter"/>
</dbReference>
<dbReference type="OrthoDB" id="5801564at2"/>
<evidence type="ECO:0000256" key="4">
    <source>
        <dbReference type="ARBA" id="ARBA00023237"/>
    </source>
</evidence>
<dbReference type="SMR" id="A0A193QHS3"/>
<reference evidence="7 8" key="1">
    <citation type="submission" date="2015-05" db="EMBL/GenBank/DDBJ databases">
        <authorList>
            <person name="Goodhead I."/>
        </authorList>
    </citation>
    <scope>NUCLEOTIDE SEQUENCE [LARGE SCALE GENOMIC DNA]</scope>
    <source>
        <strain evidence="8">morsitans</strain>
    </source>
</reference>
<evidence type="ECO:0000256" key="1">
    <source>
        <dbReference type="ARBA" id="ARBA00022729"/>
    </source>
</evidence>
<accession>A0A193QHS3</accession>
<dbReference type="Gene3D" id="3.30.160.150">
    <property type="entry name" value="Lipoprotein like domain"/>
    <property type="match status" value="1"/>
</dbReference>
<dbReference type="GO" id="GO:0043165">
    <property type="term" value="P:Gram-negative-bacterium-type cell outer membrane assembly"/>
    <property type="evidence" value="ECO:0007669"/>
    <property type="project" value="UniProtKB-UniRule"/>
</dbReference>
<evidence type="ECO:0000256" key="3">
    <source>
        <dbReference type="ARBA" id="ARBA00023139"/>
    </source>
</evidence>
<evidence type="ECO:0000313" key="8">
    <source>
        <dbReference type="Proteomes" id="UP000245838"/>
    </source>
</evidence>
<keyword evidence="3 6" id="KW-0564">Palmitate</keyword>
<dbReference type="EMBL" id="LN854557">
    <property type="protein sequence ID" value="CRL44673.1"/>
    <property type="molecule type" value="Genomic_DNA"/>
</dbReference>
<dbReference type="RefSeq" id="WP_011410665.1">
    <property type="nucleotide sequence ID" value="NC_007712.1"/>
</dbReference>
<organism evidence="7 8">
    <name type="scientific">Sodalis glossinidius (strain morsitans)</name>
    <dbReference type="NCBI Taxonomy" id="343509"/>
    <lineage>
        <taxon>Bacteria</taxon>
        <taxon>Pseudomonadati</taxon>
        <taxon>Pseudomonadota</taxon>
        <taxon>Gammaproteobacteria</taxon>
        <taxon>Enterobacterales</taxon>
        <taxon>Bruguierivoracaceae</taxon>
        <taxon>Sodalis</taxon>
    </lineage>
</organism>
<evidence type="ECO:0000256" key="6">
    <source>
        <dbReference type="HAMAP-Rule" id="MF_01186"/>
    </source>
</evidence>
<protein>
    <recommendedName>
        <fullName evidence="6">LPS-assembly lipoprotein LptE</fullName>
    </recommendedName>
</protein>
<sequence>MRYWTLALVLGLAVTITAGCGYHLRGTTDQVPTEMKTMTLNSYDPYGPLTRAVRAELRLNDVTLVDDAQDKNNTLPSLRIVNSSENQVTASVFQDGKTAEYQMTLGVHAQVLMPGEDYYPIDVKVYRSFFDNPLTALAKDAEGDIIRQEMRQQAAQQLVRKLLTVHAAEEADKALDAKLKQQQPPQPVAPAS</sequence>
<dbReference type="GO" id="GO:0015920">
    <property type="term" value="P:lipopolysaccharide transport"/>
    <property type="evidence" value="ECO:0007669"/>
    <property type="project" value="TreeGrafter"/>
</dbReference>
<comment type="subcellular location">
    <subcellularLocation>
        <location evidence="6">Cell outer membrane</location>
        <topology evidence="6">Lipid-anchor</topology>
    </subcellularLocation>
</comment>
<evidence type="ECO:0000256" key="5">
    <source>
        <dbReference type="ARBA" id="ARBA00023288"/>
    </source>
</evidence>
<dbReference type="InterPro" id="IPR007485">
    <property type="entry name" value="LPS_assembly_LptE"/>
</dbReference>
<proteinExistence type="inferred from homology"/>
<gene>
    <name evidence="6 7" type="primary">lptE</name>
    <name evidence="7" type="ORF">SGGMMB4_01906</name>
</gene>
<dbReference type="NCBIfam" id="NF008062">
    <property type="entry name" value="PRK10796.1"/>
    <property type="match status" value="1"/>
</dbReference>
<dbReference type="Proteomes" id="UP000245838">
    <property type="component" value="Chromosome sggmmb4_Chromosome"/>
</dbReference>
<keyword evidence="2 6" id="KW-0472">Membrane</keyword>
<dbReference type="GO" id="GO:1990351">
    <property type="term" value="C:transporter complex"/>
    <property type="evidence" value="ECO:0007669"/>
    <property type="project" value="TreeGrafter"/>
</dbReference>
<comment type="subunit">
    <text evidence="6">Component of the lipopolysaccharide transport and assembly complex. Interacts with LptD.</text>
</comment>
<dbReference type="GO" id="GO:0009279">
    <property type="term" value="C:cell outer membrane"/>
    <property type="evidence" value="ECO:0007669"/>
    <property type="project" value="UniProtKB-SubCell"/>
</dbReference>